<keyword evidence="3" id="KW-0786">Thiamine pyrophosphate</keyword>
<evidence type="ECO:0000256" key="3">
    <source>
        <dbReference type="ARBA" id="ARBA00023052"/>
    </source>
</evidence>
<dbReference type="InterPro" id="IPR029061">
    <property type="entry name" value="THDP-binding"/>
</dbReference>
<feature type="domain" description="Dehydrogenase E1 component" evidence="5">
    <location>
        <begin position="91"/>
        <end position="366"/>
    </location>
</feature>
<evidence type="ECO:0000313" key="6">
    <source>
        <dbReference type="EMBL" id="GGC80044.1"/>
    </source>
</evidence>
<dbReference type="SUPFAM" id="SSF52518">
    <property type="entry name" value="Thiamin diphosphate-binding fold (THDP-binding)"/>
    <property type="match status" value="1"/>
</dbReference>
<dbReference type="PANTHER" id="PTHR43380">
    <property type="entry name" value="2-OXOISOVALERATE DEHYDROGENASE SUBUNIT ALPHA, MITOCHONDRIAL"/>
    <property type="match status" value="1"/>
</dbReference>
<proteinExistence type="predicted"/>
<gene>
    <name evidence="6" type="primary">pdhA</name>
    <name evidence="6" type="ORF">GCM10011512_03390</name>
</gene>
<comment type="cofactor">
    <cofactor evidence="1">
        <name>thiamine diphosphate</name>
        <dbReference type="ChEBI" id="CHEBI:58937"/>
    </cofactor>
</comment>
<dbReference type="InterPro" id="IPR017596">
    <property type="entry name" value="PdhA/BkdA"/>
</dbReference>
<organism evidence="6 7">
    <name type="scientific">Tersicoccus solisilvae</name>
    <dbReference type="NCBI Taxonomy" id="1882339"/>
    <lineage>
        <taxon>Bacteria</taxon>
        <taxon>Bacillati</taxon>
        <taxon>Actinomycetota</taxon>
        <taxon>Actinomycetes</taxon>
        <taxon>Micrococcales</taxon>
        <taxon>Micrococcaceae</taxon>
        <taxon>Tersicoccus</taxon>
    </lineage>
</organism>
<dbReference type="InterPro" id="IPR001017">
    <property type="entry name" value="DH_E1"/>
</dbReference>
<dbReference type="RefSeq" id="WP_188665371.1">
    <property type="nucleotide sequence ID" value="NZ_BMJI01000001.1"/>
</dbReference>
<evidence type="ECO:0000256" key="4">
    <source>
        <dbReference type="SAM" id="MobiDB-lite"/>
    </source>
</evidence>
<dbReference type="NCBIfam" id="TIGR03181">
    <property type="entry name" value="PDH_E1_alph_x"/>
    <property type="match status" value="1"/>
</dbReference>
<evidence type="ECO:0000259" key="5">
    <source>
        <dbReference type="Pfam" id="PF00676"/>
    </source>
</evidence>
<dbReference type="CDD" id="cd02000">
    <property type="entry name" value="TPP_E1_PDC_ADC_BCADC"/>
    <property type="match status" value="1"/>
</dbReference>
<reference evidence="7" key="1">
    <citation type="journal article" date="2019" name="Int. J. Syst. Evol. Microbiol.">
        <title>The Global Catalogue of Microorganisms (GCM) 10K type strain sequencing project: providing services to taxonomists for standard genome sequencing and annotation.</title>
        <authorList>
            <consortium name="The Broad Institute Genomics Platform"/>
            <consortium name="The Broad Institute Genome Sequencing Center for Infectious Disease"/>
            <person name="Wu L."/>
            <person name="Ma J."/>
        </authorList>
    </citation>
    <scope>NUCLEOTIDE SEQUENCE [LARGE SCALE GENOMIC DNA]</scope>
    <source>
        <strain evidence="7">CGMCC 1.15480</strain>
    </source>
</reference>
<keyword evidence="2" id="KW-0560">Oxidoreductase</keyword>
<keyword evidence="6" id="KW-0670">Pyruvate</keyword>
<protein>
    <submittedName>
        <fullName evidence="6">Pyruvate dehydrogenase E1 component subunit alpha</fullName>
    </submittedName>
</protein>
<evidence type="ECO:0000256" key="1">
    <source>
        <dbReference type="ARBA" id="ARBA00001964"/>
    </source>
</evidence>
<comment type="caution">
    <text evidence="6">The sequence shown here is derived from an EMBL/GenBank/DDBJ whole genome shotgun (WGS) entry which is preliminary data.</text>
</comment>
<dbReference type="PANTHER" id="PTHR43380:SF1">
    <property type="entry name" value="2-OXOISOVALERATE DEHYDROGENASE SUBUNIT ALPHA, MITOCHONDRIAL"/>
    <property type="match status" value="1"/>
</dbReference>
<feature type="compositionally biased region" description="Low complexity" evidence="4">
    <location>
        <begin position="14"/>
        <end position="35"/>
    </location>
</feature>
<dbReference type="Proteomes" id="UP000597761">
    <property type="component" value="Unassembled WGS sequence"/>
</dbReference>
<keyword evidence="7" id="KW-1185">Reference proteome</keyword>
<dbReference type="EMBL" id="BMJI01000001">
    <property type="protein sequence ID" value="GGC80044.1"/>
    <property type="molecule type" value="Genomic_DNA"/>
</dbReference>
<feature type="region of interest" description="Disordered" evidence="4">
    <location>
        <begin position="1"/>
        <end position="52"/>
    </location>
</feature>
<sequence>MSSRATTGIPEPVPATADPAGPGPADGLDGADPAPSSAGTPADDATVDLPDLPGADEMVQLLDEDGIRHPHPFFDAYLADVTDDELRTFYRDMAVTRRFDAEATALQRQGQLALWVPSRGQEAAQVGSGRAAAPQDYLVPTYREHAVARTRGVDFADVMKLFRGTSNSGWDPRETNFHVYTLVLAAQVPHAVGYAMGIARDGAVGNEDPARNEAVIGYFGDGSSTEGEVHEGMVFASSFTAPIVFFCQNNQWAISVPIAVQSRVPLSRRAAGYGFPGVRVDGNDVLAVHAVTRWALERAHAGSGPSLIEAFTYRLGAHTTADDPTKYRLASEEEEWAAKDPLTRYERYLRAEGLADDAFFADVAAEGDAVAAHVREATLSLSLTGLDRAFANVYGQPHPLVEEERRWHEQYEASFAADDTGDGTH</sequence>
<accession>A0ABQ1NQJ0</accession>
<dbReference type="InterPro" id="IPR050771">
    <property type="entry name" value="Alpha-ketoacid_DH_E1_comp"/>
</dbReference>
<name>A0ABQ1NQJ0_9MICC</name>
<dbReference type="Pfam" id="PF00676">
    <property type="entry name" value="E1_dh"/>
    <property type="match status" value="1"/>
</dbReference>
<dbReference type="Gene3D" id="3.40.50.970">
    <property type="match status" value="1"/>
</dbReference>
<evidence type="ECO:0000313" key="7">
    <source>
        <dbReference type="Proteomes" id="UP000597761"/>
    </source>
</evidence>
<evidence type="ECO:0000256" key="2">
    <source>
        <dbReference type="ARBA" id="ARBA00023002"/>
    </source>
</evidence>